<dbReference type="PANTHER" id="PTHR38036:SF1">
    <property type="entry name" value="UPF0250 PROTEIN YBED"/>
    <property type="match status" value="1"/>
</dbReference>
<dbReference type="Pfam" id="PF04359">
    <property type="entry name" value="DUF493"/>
    <property type="match status" value="1"/>
</dbReference>
<evidence type="ECO:0000313" key="4">
    <source>
        <dbReference type="Proteomes" id="UP001269819"/>
    </source>
</evidence>
<organism evidence="3 4">
    <name type="scientific">Marinobacter xestospongiae</name>
    <dbReference type="NCBI Taxonomy" id="994319"/>
    <lineage>
        <taxon>Bacteria</taxon>
        <taxon>Pseudomonadati</taxon>
        <taxon>Pseudomonadota</taxon>
        <taxon>Gammaproteobacteria</taxon>
        <taxon>Pseudomonadales</taxon>
        <taxon>Marinobacteraceae</taxon>
        <taxon>Marinobacter</taxon>
    </lineage>
</organism>
<name>A0ABU3VT79_9GAMM</name>
<dbReference type="InterPro" id="IPR007454">
    <property type="entry name" value="UPF0250_YbeD-like"/>
</dbReference>
<sequence length="89" mass="10020">MTEPKAPKIEFPCDYEIKVIGDAAPDFRDFVVTVVERHAPGLREENIRLNPSRNGRFTSVRLTIVATGEPQLKALFEELKASGRVHMVL</sequence>
<dbReference type="Gene3D" id="3.30.70.260">
    <property type="match status" value="1"/>
</dbReference>
<proteinExistence type="inferred from homology"/>
<gene>
    <name evidence="3" type="ORF">RYS15_02190</name>
</gene>
<keyword evidence="4" id="KW-1185">Reference proteome</keyword>
<evidence type="ECO:0000313" key="3">
    <source>
        <dbReference type="EMBL" id="MDV2077468.1"/>
    </source>
</evidence>
<accession>A0ABU3VT79</accession>
<dbReference type="EMBL" id="JAWIIJ010000001">
    <property type="protein sequence ID" value="MDV2077468.1"/>
    <property type="molecule type" value="Genomic_DNA"/>
</dbReference>
<dbReference type="InterPro" id="IPR027471">
    <property type="entry name" value="YbeD-like_sf"/>
</dbReference>
<comment type="similarity">
    <text evidence="1 2">Belongs to the UPF0250 family.</text>
</comment>
<dbReference type="Proteomes" id="UP001269819">
    <property type="component" value="Unassembled WGS sequence"/>
</dbReference>
<evidence type="ECO:0000256" key="1">
    <source>
        <dbReference type="ARBA" id="ARBA00008460"/>
    </source>
</evidence>
<protein>
    <recommendedName>
        <fullName evidence="2">UPF0250 protein RYS15_02190</fullName>
    </recommendedName>
</protein>
<dbReference type="HAMAP" id="MF_00659">
    <property type="entry name" value="UPF0250"/>
    <property type="match status" value="1"/>
</dbReference>
<reference evidence="3 4" key="1">
    <citation type="submission" date="2023-10" db="EMBL/GenBank/DDBJ databases">
        <title>Characteristics and mechanism of a salt-tolerant marine origin heterotrophic nitrifying- aerobic denitrifying bacteria Marinobacter xestospongiae HN1.</title>
        <authorList>
            <person name="Qi R."/>
        </authorList>
    </citation>
    <scope>NUCLEOTIDE SEQUENCE [LARGE SCALE GENOMIC DNA]</scope>
    <source>
        <strain evidence="3 4">HN1</strain>
    </source>
</reference>
<dbReference type="PANTHER" id="PTHR38036">
    <property type="entry name" value="UPF0250 PROTEIN YBED"/>
    <property type="match status" value="1"/>
</dbReference>
<dbReference type="SUPFAM" id="SSF117991">
    <property type="entry name" value="YbeD/HP0495-like"/>
    <property type="match status" value="1"/>
</dbReference>
<dbReference type="RefSeq" id="WP_227172204.1">
    <property type="nucleotide sequence ID" value="NZ_BAABBC010000039.1"/>
</dbReference>
<evidence type="ECO:0000256" key="2">
    <source>
        <dbReference type="HAMAP-Rule" id="MF_00659"/>
    </source>
</evidence>
<comment type="caution">
    <text evidence="3">The sequence shown here is derived from an EMBL/GenBank/DDBJ whole genome shotgun (WGS) entry which is preliminary data.</text>
</comment>